<accession>A0A2H0CWF9</accession>
<dbReference type="EMBL" id="PCTL01000009">
    <property type="protein sequence ID" value="PIP73730.1"/>
    <property type="molecule type" value="Genomic_DNA"/>
</dbReference>
<protein>
    <submittedName>
        <fullName evidence="1">Uncharacterized protein</fullName>
    </submittedName>
</protein>
<evidence type="ECO:0000313" key="2">
    <source>
        <dbReference type="Proteomes" id="UP000230638"/>
    </source>
</evidence>
<proteinExistence type="predicted"/>
<evidence type="ECO:0000313" key="1">
    <source>
        <dbReference type="EMBL" id="PIP73730.1"/>
    </source>
</evidence>
<dbReference type="AlphaFoldDB" id="A0A2H0CWF9"/>
<organism evidence="1 2">
    <name type="scientific">Candidatus Lloydbacteria bacterium CG22_combo_CG10-13_8_21_14_all_47_15</name>
    <dbReference type="NCBI Taxonomy" id="1974635"/>
    <lineage>
        <taxon>Bacteria</taxon>
        <taxon>Candidatus Lloydiibacteriota</taxon>
    </lineage>
</organism>
<dbReference type="Proteomes" id="UP000230638">
    <property type="component" value="Unassembled WGS sequence"/>
</dbReference>
<name>A0A2H0CWF9_9BACT</name>
<reference evidence="1 2" key="1">
    <citation type="submission" date="2017-09" db="EMBL/GenBank/DDBJ databases">
        <title>Depth-based differentiation of microbial function through sediment-hosted aquifers and enrichment of novel symbionts in the deep terrestrial subsurface.</title>
        <authorList>
            <person name="Probst A.J."/>
            <person name="Ladd B."/>
            <person name="Jarett J.K."/>
            <person name="Geller-Mcgrath D.E."/>
            <person name="Sieber C.M."/>
            <person name="Emerson J.B."/>
            <person name="Anantharaman K."/>
            <person name="Thomas B.C."/>
            <person name="Malmstrom R."/>
            <person name="Stieglmeier M."/>
            <person name="Klingl A."/>
            <person name="Woyke T."/>
            <person name="Ryan C.M."/>
            <person name="Banfield J.F."/>
        </authorList>
    </citation>
    <scope>NUCLEOTIDE SEQUENCE [LARGE SCALE GENOMIC DNA]</scope>
    <source>
        <strain evidence="1">CG22_combo_CG10-13_8_21_14_all_47_15</strain>
    </source>
</reference>
<comment type="caution">
    <text evidence="1">The sequence shown here is derived from an EMBL/GenBank/DDBJ whole genome shotgun (WGS) entry which is preliminary data.</text>
</comment>
<sequence length="62" mass="6937">MPVTKSVCFKIVFKDESALRLAIKHERVADSGKSVKAASAESWRAIVARRAKGFGYFFCDKQ</sequence>
<gene>
    <name evidence="1" type="ORF">COW88_01085</name>
</gene>